<evidence type="ECO:0000313" key="1">
    <source>
        <dbReference type="EMBL" id="KKM69360.1"/>
    </source>
</evidence>
<proteinExistence type="predicted"/>
<sequence length="113" mass="13106">MGQRQMNKETETLYIAAMLEIGGVPRLGEVLKFDDGEPVAWKRRFARSEFMAHKEALLEWMHFHDICNDGVYVIQTESPLFKSHNLLTKQAAYWVGGFYRWLALREGEVNANT</sequence>
<dbReference type="EMBL" id="LAZR01010003">
    <property type="protein sequence ID" value="KKM69360.1"/>
    <property type="molecule type" value="Genomic_DNA"/>
</dbReference>
<comment type="caution">
    <text evidence="1">The sequence shown here is derived from an EMBL/GenBank/DDBJ whole genome shotgun (WGS) entry which is preliminary data.</text>
</comment>
<name>A0A0F9LYE8_9ZZZZ</name>
<accession>A0A0F9LYE8</accession>
<dbReference type="AlphaFoldDB" id="A0A0F9LYE8"/>
<organism evidence="1">
    <name type="scientific">marine sediment metagenome</name>
    <dbReference type="NCBI Taxonomy" id="412755"/>
    <lineage>
        <taxon>unclassified sequences</taxon>
        <taxon>metagenomes</taxon>
        <taxon>ecological metagenomes</taxon>
    </lineage>
</organism>
<protein>
    <submittedName>
        <fullName evidence="1">Uncharacterized protein</fullName>
    </submittedName>
</protein>
<gene>
    <name evidence="1" type="ORF">LCGC14_1451570</name>
</gene>
<reference evidence="1" key="1">
    <citation type="journal article" date="2015" name="Nature">
        <title>Complex archaea that bridge the gap between prokaryotes and eukaryotes.</title>
        <authorList>
            <person name="Spang A."/>
            <person name="Saw J.H."/>
            <person name="Jorgensen S.L."/>
            <person name="Zaremba-Niedzwiedzka K."/>
            <person name="Martijn J."/>
            <person name="Lind A.E."/>
            <person name="van Eijk R."/>
            <person name="Schleper C."/>
            <person name="Guy L."/>
            <person name="Ettema T.J."/>
        </authorList>
    </citation>
    <scope>NUCLEOTIDE SEQUENCE</scope>
</reference>